<reference evidence="8" key="1">
    <citation type="submission" date="2023-06" db="EMBL/GenBank/DDBJ databases">
        <title>Genomic analysis of the entomopathogenic nematode Steinernema hermaphroditum.</title>
        <authorList>
            <person name="Schwarz E.M."/>
            <person name="Heppert J.K."/>
            <person name="Baniya A."/>
            <person name="Schwartz H.T."/>
            <person name="Tan C.-H."/>
            <person name="Antoshechkin I."/>
            <person name="Sternberg P.W."/>
            <person name="Goodrich-Blair H."/>
            <person name="Dillman A.R."/>
        </authorList>
    </citation>
    <scope>NUCLEOTIDE SEQUENCE</scope>
    <source>
        <strain evidence="8">PS9179</strain>
        <tissue evidence="8">Whole animal</tissue>
    </source>
</reference>
<dbReference type="EMBL" id="JAUCMV010000001">
    <property type="protein sequence ID" value="KAK0424049.1"/>
    <property type="molecule type" value="Genomic_DNA"/>
</dbReference>
<dbReference type="Gene3D" id="3.30.710.10">
    <property type="entry name" value="Potassium Channel Kv1.1, Chain A"/>
    <property type="match status" value="1"/>
</dbReference>
<dbReference type="SUPFAM" id="SSF53756">
    <property type="entry name" value="UDP-Glycosyltransferase/glycogen phosphorylase"/>
    <property type="match status" value="1"/>
</dbReference>
<proteinExistence type="inferred from homology"/>
<dbReference type="PANTHER" id="PTHR48043:SF154">
    <property type="entry name" value="GLUCURONOSYLTRANSFERASE"/>
    <property type="match status" value="1"/>
</dbReference>
<feature type="chain" id="PRO_5041264288" description="glucuronosyltransferase" evidence="6">
    <location>
        <begin position="19"/>
        <end position="765"/>
    </location>
</feature>
<dbReference type="InterPro" id="IPR011333">
    <property type="entry name" value="SKP1/BTB/POZ_sf"/>
</dbReference>
<feature type="domain" description="BTB" evidence="7">
    <location>
        <begin position="607"/>
        <end position="675"/>
    </location>
</feature>
<dbReference type="Gene3D" id="3.40.50.2000">
    <property type="entry name" value="Glycogen Phosphorylase B"/>
    <property type="match status" value="1"/>
</dbReference>
<keyword evidence="9" id="KW-1185">Reference proteome</keyword>
<evidence type="ECO:0000256" key="2">
    <source>
        <dbReference type="ARBA" id="ARBA00012544"/>
    </source>
</evidence>
<dbReference type="EC" id="2.4.1.17" evidence="2"/>
<dbReference type="CDD" id="cd03784">
    <property type="entry name" value="GT1_Gtf-like"/>
    <property type="match status" value="1"/>
</dbReference>
<dbReference type="AlphaFoldDB" id="A0AA39IIP9"/>
<evidence type="ECO:0000256" key="4">
    <source>
        <dbReference type="ARBA" id="ARBA00022679"/>
    </source>
</evidence>
<dbReference type="PANTHER" id="PTHR48043">
    <property type="entry name" value="EG:EG0003.4 PROTEIN-RELATED"/>
    <property type="match status" value="1"/>
</dbReference>
<sequence>MVLLNTHIFLLLCSFCQAYKFLFYQISFSPSHVRFVNSLVDVLVEDGHTVDILNVNINPNKKCEFSRNVRRVFEVRLAEGETSHFLKMAHDSSFEGDQTHDIERLSKTNNQFCKALLNDSELIATLKFQNYDSGFVSLYTFCPFGLFHLIDVKPTFGYTSVTIPSIVPFIWRTPAPPSYVFNAVRSPGVPATDTTLYQRLQIFLYQTWLDHVHLPKVVSDQTEMFRGKQGADFPSLDSLASQMAMYFVNSDNVADHARPITHKISYIGGIQASTVHQLEKKFSDILSSAAKGTVLFSFGSLTKTSSVPKNVIRNFLNAFSRFPDYKFIWKYDDDEVDFFKNHSNVFPSKWVPQNDLLHSGKIAAFITHAGQNSYIEACHAGVPMIAVPLFLDQHHNAAAVLSKNLGVKLDRLALTEEAIIDTLEEVLNNPKYTQNAKEMSKAIRTRPFSPKEVFLKNVKYTVENPKVGDHFQLPSVHLPLWQLRICGDGCPLLDASNDDQKKVVRNIRFVCAPENEGMILWKCVAKGNISIWQNDPNKRVSRFWAHSFYTFDTSKRMKRFKFTLGEIRNVLKFPITALNLEANISHLEVTVIDISNEKNQLIRDPSDAVAIRVEDEKVLWLSKSVLSLESEYFRAMFNSDFNEKITGSYSTRDFDSTEFLHFLSIVHDLDTEITKSSVQFLLLMGDFYGCRKVIARCEEALKNGIDGVSSTNAIKLASRYGLFSLLVEAVKATSVEQLKIIVKKHEHVNLCTAARELILERLSCA</sequence>
<dbReference type="PROSITE" id="PS50097">
    <property type="entry name" value="BTB"/>
    <property type="match status" value="1"/>
</dbReference>
<dbReference type="GO" id="GO:0015020">
    <property type="term" value="F:glucuronosyltransferase activity"/>
    <property type="evidence" value="ECO:0007669"/>
    <property type="project" value="UniProtKB-EC"/>
</dbReference>
<organism evidence="8 9">
    <name type="scientific">Steinernema hermaphroditum</name>
    <dbReference type="NCBI Taxonomy" id="289476"/>
    <lineage>
        <taxon>Eukaryota</taxon>
        <taxon>Metazoa</taxon>
        <taxon>Ecdysozoa</taxon>
        <taxon>Nematoda</taxon>
        <taxon>Chromadorea</taxon>
        <taxon>Rhabditida</taxon>
        <taxon>Tylenchina</taxon>
        <taxon>Panagrolaimomorpha</taxon>
        <taxon>Strongyloidoidea</taxon>
        <taxon>Steinernematidae</taxon>
        <taxon>Steinernema</taxon>
    </lineage>
</organism>
<comment type="catalytic activity">
    <reaction evidence="5">
        <text>glucuronate acceptor + UDP-alpha-D-glucuronate = acceptor beta-D-glucuronoside + UDP + H(+)</text>
        <dbReference type="Rhea" id="RHEA:21032"/>
        <dbReference type="ChEBI" id="CHEBI:15378"/>
        <dbReference type="ChEBI" id="CHEBI:58052"/>
        <dbReference type="ChEBI" id="CHEBI:58223"/>
        <dbReference type="ChEBI" id="CHEBI:132367"/>
        <dbReference type="ChEBI" id="CHEBI:132368"/>
        <dbReference type="EC" id="2.4.1.17"/>
    </reaction>
</comment>
<evidence type="ECO:0000313" key="8">
    <source>
        <dbReference type="EMBL" id="KAK0424049.1"/>
    </source>
</evidence>
<keyword evidence="4" id="KW-0808">Transferase</keyword>
<dbReference type="Pfam" id="PF00651">
    <property type="entry name" value="BTB"/>
    <property type="match status" value="1"/>
</dbReference>
<dbReference type="InterPro" id="IPR002213">
    <property type="entry name" value="UDP_glucos_trans"/>
</dbReference>
<evidence type="ECO:0000256" key="3">
    <source>
        <dbReference type="ARBA" id="ARBA00022676"/>
    </source>
</evidence>
<evidence type="ECO:0000313" key="9">
    <source>
        <dbReference type="Proteomes" id="UP001175271"/>
    </source>
</evidence>
<accession>A0AA39IIP9</accession>
<dbReference type="Pfam" id="PF00201">
    <property type="entry name" value="UDPGT"/>
    <property type="match status" value="1"/>
</dbReference>
<evidence type="ECO:0000256" key="1">
    <source>
        <dbReference type="ARBA" id="ARBA00009995"/>
    </source>
</evidence>
<protein>
    <recommendedName>
        <fullName evidence="2">glucuronosyltransferase</fullName>
        <ecNumber evidence="2">2.4.1.17</ecNumber>
    </recommendedName>
</protein>
<comment type="caution">
    <text evidence="8">The sequence shown here is derived from an EMBL/GenBank/DDBJ whole genome shotgun (WGS) entry which is preliminary data.</text>
</comment>
<dbReference type="SUPFAM" id="SSF54695">
    <property type="entry name" value="POZ domain"/>
    <property type="match status" value="1"/>
</dbReference>
<evidence type="ECO:0000256" key="6">
    <source>
        <dbReference type="SAM" id="SignalP"/>
    </source>
</evidence>
<evidence type="ECO:0000259" key="7">
    <source>
        <dbReference type="PROSITE" id="PS50097"/>
    </source>
</evidence>
<dbReference type="InterPro" id="IPR000210">
    <property type="entry name" value="BTB/POZ_dom"/>
</dbReference>
<gene>
    <name evidence="8" type="ORF">QR680_008471</name>
</gene>
<keyword evidence="6" id="KW-0732">Signal</keyword>
<name>A0AA39IIP9_9BILA</name>
<feature type="signal peptide" evidence="6">
    <location>
        <begin position="1"/>
        <end position="18"/>
    </location>
</feature>
<comment type="similarity">
    <text evidence="1">Belongs to the UDP-glycosyltransferase family.</text>
</comment>
<dbReference type="InterPro" id="IPR050271">
    <property type="entry name" value="UDP-glycosyltransferase"/>
</dbReference>
<dbReference type="FunFam" id="3.40.50.2000:FF:000021">
    <property type="entry name" value="UDP-glucuronosyltransferase"/>
    <property type="match status" value="1"/>
</dbReference>
<dbReference type="SMART" id="SM00225">
    <property type="entry name" value="BTB"/>
    <property type="match status" value="1"/>
</dbReference>
<keyword evidence="3" id="KW-0328">Glycosyltransferase</keyword>
<evidence type="ECO:0000256" key="5">
    <source>
        <dbReference type="ARBA" id="ARBA00047475"/>
    </source>
</evidence>
<dbReference type="Proteomes" id="UP001175271">
    <property type="component" value="Unassembled WGS sequence"/>
</dbReference>